<keyword evidence="7" id="KW-0325">Glycoprotein</keyword>
<dbReference type="GO" id="GO:0071555">
    <property type="term" value="P:cell wall organization"/>
    <property type="evidence" value="ECO:0007669"/>
    <property type="project" value="UniProtKB-KW"/>
</dbReference>
<evidence type="ECO:0000313" key="13">
    <source>
        <dbReference type="Proteomes" id="UP000706124"/>
    </source>
</evidence>
<evidence type="ECO:0000256" key="1">
    <source>
        <dbReference type="ARBA" id="ARBA00004613"/>
    </source>
</evidence>
<gene>
    <name evidence="12" type="ORF">E4U60_003782</name>
</gene>
<name>A0A9P7M9R4_9HYPO</name>
<dbReference type="AlphaFoldDB" id="A0A9P7M9R4"/>
<evidence type="ECO:0000256" key="11">
    <source>
        <dbReference type="SAM" id="SignalP"/>
    </source>
</evidence>
<evidence type="ECO:0000256" key="2">
    <source>
        <dbReference type="ARBA" id="ARBA00008834"/>
    </source>
</evidence>
<evidence type="ECO:0000256" key="5">
    <source>
        <dbReference type="ARBA" id="ARBA00022801"/>
    </source>
</evidence>
<evidence type="ECO:0000313" key="12">
    <source>
        <dbReference type="EMBL" id="KAG5934561.1"/>
    </source>
</evidence>
<reference evidence="12 13" key="1">
    <citation type="journal article" date="2020" name="bioRxiv">
        <title>Whole genome comparisons of ergot fungi reveals the divergence and evolution of species within the genus Claviceps are the result of varying mechanisms driving genome evolution and host range expansion.</title>
        <authorList>
            <person name="Wyka S.A."/>
            <person name="Mondo S.J."/>
            <person name="Liu M."/>
            <person name="Dettman J."/>
            <person name="Nalam V."/>
            <person name="Broders K.D."/>
        </authorList>
    </citation>
    <scope>NUCLEOTIDE SEQUENCE [LARGE SCALE GENOMIC DNA]</scope>
    <source>
        <strain evidence="12 13">CCC 1485</strain>
    </source>
</reference>
<dbReference type="InterPro" id="IPR011050">
    <property type="entry name" value="Pectin_lyase_fold/virulence"/>
</dbReference>
<keyword evidence="3" id="KW-0964">Secreted</keyword>
<evidence type="ECO:0000256" key="4">
    <source>
        <dbReference type="ARBA" id="ARBA00022729"/>
    </source>
</evidence>
<dbReference type="PANTHER" id="PTHR31736:SF19">
    <property type="entry name" value="PECTIN LYASE SUPERFAMILY PROTEIN-RELATED"/>
    <property type="match status" value="1"/>
</dbReference>
<evidence type="ECO:0008006" key="14">
    <source>
        <dbReference type="Google" id="ProtNLM"/>
    </source>
</evidence>
<evidence type="ECO:0000256" key="3">
    <source>
        <dbReference type="ARBA" id="ARBA00022525"/>
    </source>
</evidence>
<evidence type="ECO:0000256" key="10">
    <source>
        <dbReference type="RuleBase" id="RU361169"/>
    </source>
</evidence>
<dbReference type="Pfam" id="PF00295">
    <property type="entry name" value="Glyco_hydro_28"/>
    <property type="match status" value="1"/>
</dbReference>
<comment type="subcellular location">
    <subcellularLocation>
        <location evidence="1">Secreted</location>
    </subcellularLocation>
</comment>
<dbReference type="GO" id="GO:0005975">
    <property type="term" value="P:carbohydrate metabolic process"/>
    <property type="evidence" value="ECO:0007669"/>
    <property type="project" value="InterPro"/>
</dbReference>
<sequence length="464" mass="49966">MVRLSVSLVLASLLHLGAAELSGRTGPTTSREAKIATKVCNILDHGGVASRTADNGPAIAAAWAACQDGGEVYIPAGEYGLDTWVVLNKGQHVSLNIEGTIFRTGTTEGNMFLIRDSDDVEIYSSTGLGAIQGFGYEFHKDGKYGPRIMRLHNCTHFSVHDFVLVDSPAFHLTVESSSDGEVYNLVIHGGNEGGLDGIDVWGSNIWIHDIEVSNKDECVTVKSPADHILVESVHCNWSGGCAMGSLSTGTNISNIDYRNIYTHHSNQLYMFKSRGGSGTVSSVTLDNFIGHNNAYGFDVDTNWLRQSVGAGAGVSYANINVTNWKGSSRDDMQRAAVRVLCPAHVPCTNIEIHDVDIRNQNGSPAVHVCDHAFGAGSCLTNELMEANSEGPVTKTFPQTRLDTDISTDAAADFVQPMLPNELRAPWDVSEPIPIPQMPALFFPGIKPKSDVLARAHLQSKETSV</sequence>
<comment type="similarity">
    <text evidence="2 10">Belongs to the glycosyl hydrolase 28 family.</text>
</comment>
<feature type="chain" id="PRO_5040226303" description="Rhamnogalacturonase A" evidence="11">
    <location>
        <begin position="20"/>
        <end position="464"/>
    </location>
</feature>
<keyword evidence="9" id="KW-0961">Cell wall biogenesis/degradation</keyword>
<dbReference type="EMBL" id="SRPO01000300">
    <property type="protein sequence ID" value="KAG5934561.1"/>
    <property type="molecule type" value="Genomic_DNA"/>
</dbReference>
<evidence type="ECO:0000256" key="7">
    <source>
        <dbReference type="ARBA" id="ARBA00023180"/>
    </source>
</evidence>
<dbReference type="GO" id="GO:0005576">
    <property type="term" value="C:extracellular region"/>
    <property type="evidence" value="ECO:0007669"/>
    <property type="project" value="UniProtKB-SubCell"/>
</dbReference>
<evidence type="ECO:0000256" key="9">
    <source>
        <dbReference type="ARBA" id="ARBA00023316"/>
    </source>
</evidence>
<accession>A0A9P7M9R4</accession>
<keyword evidence="6" id="KW-1015">Disulfide bond</keyword>
<dbReference type="InterPro" id="IPR000743">
    <property type="entry name" value="Glyco_hydro_28"/>
</dbReference>
<dbReference type="GO" id="GO:0004650">
    <property type="term" value="F:polygalacturonase activity"/>
    <property type="evidence" value="ECO:0007669"/>
    <property type="project" value="InterPro"/>
</dbReference>
<dbReference type="PANTHER" id="PTHR31736">
    <property type="match status" value="1"/>
</dbReference>
<evidence type="ECO:0000256" key="6">
    <source>
        <dbReference type="ARBA" id="ARBA00023157"/>
    </source>
</evidence>
<comment type="caution">
    <text evidence="12">The sequence shown here is derived from an EMBL/GenBank/DDBJ whole genome shotgun (WGS) entry which is preliminary data.</text>
</comment>
<keyword evidence="5 10" id="KW-0378">Hydrolase</keyword>
<keyword evidence="13" id="KW-1185">Reference proteome</keyword>
<dbReference type="OrthoDB" id="2268901at2759"/>
<dbReference type="Proteomes" id="UP000706124">
    <property type="component" value="Unassembled WGS sequence"/>
</dbReference>
<dbReference type="GO" id="GO:0046576">
    <property type="term" value="F:rhamnogalacturonan alpha-L-rhamnopyranosyl-(1-&gt;4)-alpha-D-galactopyranosyluronide lyase activity"/>
    <property type="evidence" value="ECO:0007669"/>
    <property type="project" value="UniProtKB-ARBA"/>
</dbReference>
<dbReference type="Gene3D" id="2.160.20.10">
    <property type="entry name" value="Single-stranded right-handed beta-helix, Pectin lyase-like"/>
    <property type="match status" value="1"/>
</dbReference>
<evidence type="ECO:0000256" key="8">
    <source>
        <dbReference type="ARBA" id="ARBA00023295"/>
    </source>
</evidence>
<keyword evidence="8 10" id="KW-0326">Glycosidase</keyword>
<dbReference type="SUPFAM" id="SSF51126">
    <property type="entry name" value="Pectin lyase-like"/>
    <property type="match status" value="1"/>
</dbReference>
<feature type="signal peptide" evidence="11">
    <location>
        <begin position="1"/>
        <end position="19"/>
    </location>
</feature>
<protein>
    <recommendedName>
        <fullName evidence="14">Rhamnogalacturonase A</fullName>
    </recommendedName>
</protein>
<dbReference type="InterPro" id="IPR012334">
    <property type="entry name" value="Pectin_lyas_fold"/>
</dbReference>
<proteinExistence type="inferred from homology"/>
<organism evidence="12 13">
    <name type="scientific">Claviceps pazoutovae</name>
    <dbReference type="NCBI Taxonomy" id="1649127"/>
    <lineage>
        <taxon>Eukaryota</taxon>
        <taxon>Fungi</taxon>
        <taxon>Dikarya</taxon>
        <taxon>Ascomycota</taxon>
        <taxon>Pezizomycotina</taxon>
        <taxon>Sordariomycetes</taxon>
        <taxon>Hypocreomycetidae</taxon>
        <taxon>Hypocreales</taxon>
        <taxon>Clavicipitaceae</taxon>
        <taxon>Claviceps</taxon>
    </lineage>
</organism>
<keyword evidence="4 11" id="KW-0732">Signal</keyword>